<dbReference type="NCBIfam" id="TIGR04276">
    <property type="entry name" value="FxsC_Cterm"/>
    <property type="match status" value="1"/>
</dbReference>
<dbReference type="EMBL" id="JBHSFP010000019">
    <property type="protein sequence ID" value="MFC4534003.1"/>
    <property type="molecule type" value="Genomic_DNA"/>
</dbReference>
<dbReference type="Proteomes" id="UP001596004">
    <property type="component" value="Unassembled WGS sequence"/>
</dbReference>
<feature type="region of interest" description="Disordered" evidence="1">
    <location>
        <begin position="480"/>
        <end position="538"/>
    </location>
</feature>
<dbReference type="InterPro" id="IPR047603">
    <property type="entry name" value="FxsC_N"/>
</dbReference>
<evidence type="ECO:0000259" key="2">
    <source>
        <dbReference type="Pfam" id="PF13676"/>
    </source>
</evidence>
<dbReference type="Pfam" id="PF13676">
    <property type="entry name" value="TIR_2"/>
    <property type="match status" value="1"/>
</dbReference>
<dbReference type="RefSeq" id="WP_380844000.1">
    <property type="nucleotide sequence ID" value="NZ_JBHSFP010000019.1"/>
</dbReference>
<sequence length="939" mass="103410">MSFDRFRTLLIEAGLQPTPYELAEILWLACHITPAVVDDSLTSTPAPDGGGGALSGDTSGSALTGRTRSGSLHASSTSSAHVFDARRVTVPTAPMLAEVLRLQRSLRPLKRRLRSKRLTVLDEEGTAELIARQHRRSRVWAPVFSPSSERGLDLALIFDTGQAMSVWSPLEKELQTMFAQLGVFRTIRPWRLTDGGHGLRVSTMTGPRSPRRPATLVDPSGRTITLVVSDCSGRHWWQGRAQPLLHRLALAGPTAIVQPMPEHLWHRTAAPAVPGTATLDRPYAPNNAVRFQPFDEEPPPAGRVPVPVLEIDPIWLANWVRLVRGVAGDGAPAAMTYVSPYRPPSSMPLPDLAPVPSSPERVRRFRATASAEAYRLACYLTRVDLHLPVVRLVQAATFARPSPSHLAEVLLSGLVRVKDPARDVYEFVPGAREELALSLTRYERRRLAGVLPAVNRELARRSGTSPQTFAAYVEVAPGTGDHDLVPSARPFGETTTDESAAPASARPRVDAPSRPLTPSRASKAASGPLRGESEPAPLAPGPYFYLSYAHTPRHDPNDRYDPDQWVEKLFTDLCRHVMALADLERGARPGFMDREMTGGHYWPDRLAASLATCRVFVPLYSRRYFESEMCGKEWTAFSERILYHQARGMERAGAIIPALWVPVPVEELPEAARSIQFNDAGLGPRYAEHGFYGIMKLRQYRTAYDTAVYNLARRIVEVGRSVQLTPVEPPHFESLSSAFHRENPTGEPSRLYIAVCASSLYELPEARGPYHYGHQTEEWNPYRPQLGRPLADHIADVAQVCGYRPSTTPLSELPHEEATANDAVLVLVDPWAVMSPELLPLVRRLGDIRRAGGTVLMPWNADDPETMDARPRLLDALESVLDPGGSGEDDLDWTSQGPATLDQFTRALSEMLRATVPRRPAGAPSSGPPDDQFGGEDDR</sequence>
<accession>A0ABV9CLZ1</accession>
<reference evidence="4" key="1">
    <citation type="journal article" date="2019" name="Int. J. Syst. Evol. Microbiol.">
        <title>The Global Catalogue of Microorganisms (GCM) 10K type strain sequencing project: providing services to taxonomists for standard genome sequencing and annotation.</title>
        <authorList>
            <consortium name="The Broad Institute Genomics Platform"/>
            <consortium name="The Broad Institute Genome Sequencing Center for Infectious Disease"/>
            <person name="Wu L."/>
            <person name="Ma J."/>
        </authorList>
    </citation>
    <scope>NUCLEOTIDE SEQUENCE [LARGE SCALE GENOMIC DNA]</scope>
    <source>
        <strain evidence="4">CGMCC 4.7132</strain>
    </source>
</reference>
<feature type="region of interest" description="Disordered" evidence="1">
    <location>
        <begin position="915"/>
        <end position="939"/>
    </location>
</feature>
<dbReference type="InterPro" id="IPR026367">
    <property type="entry name" value="FxsC_C"/>
</dbReference>
<dbReference type="NCBIfam" id="NF041121">
    <property type="entry name" value="SAV_2336_NTERM"/>
    <property type="match status" value="1"/>
</dbReference>
<dbReference type="InterPro" id="IPR000157">
    <property type="entry name" value="TIR_dom"/>
</dbReference>
<dbReference type="Gene3D" id="3.40.50.10140">
    <property type="entry name" value="Toll/interleukin-1 receptor homology (TIR) domain"/>
    <property type="match status" value="1"/>
</dbReference>
<feature type="domain" description="TIR" evidence="2">
    <location>
        <begin position="564"/>
        <end position="661"/>
    </location>
</feature>
<name>A0ABV9CLZ1_9ACTN</name>
<organism evidence="3 4">
    <name type="scientific">Sphaerisporangium dianthi</name>
    <dbReference type="NCBI Taxonomy" id="1436120"/>
    <lineage>
        <taxon>Bacteria</taxon>
        <taxon>Bacillati</taxon>
        <taxon>Actinomycetota</taxon>
        <taxon>Actinomycetes</taxon>
        <taxon>Streptosporangiales</taxon>
        <taxon>Streptosporangiaceae</taxon>
        <taxon>Sphaerisporangium</taxon>
    </lineage>
</organism>
<feature type="region of interest" description="Disordered" evidence="1">
    <location>
        <begin position="41"/>
        <end position="74"/>
    </location>
</feature>
<protein>
    <submittedName>
        <fullName evidence="3">TIR-like protein FxsC</fullName>
    </submittedName>
</protein>
<evidence type="ECO:0000256" key="1">
    <source>
        <dbReference type="SAM" id="MobiDB-lite"/>
    </source>
</evidence>
<proteinExistence type="predicted"/>
<gene>
    <name evidence="3" type="ORF">ACFO60_24845</name>
</gene>
<dbReference type="NCBIfam" id="NF040588">
    <property type="entry name" value="FxsC_Nterm"/>
    <property type="match status" value="1"/>
</dbReference>
<keyword evidence="4" id="KW-1185">Reference proteome</keyword>
<dbReference type="SUPFAM" id="SSF52200">
    <property type="entry name" value="Toll/Interleukin receptor TIR domain"/>
    <property type="match status" value="1"/>
</dbReference>
<evidence type="ECO:0000313" key="4">
    <source>
        <dbReference type="Proteomes" id="UP001596004"/>
    </source>
</evidence>
<feature type="compositionally biased region" description="Low complexity" evidence="1">
    <location>
        <begin position="55"/>
        <end position="74"/>
    </location>
</feature>
<comment type="caution">
    <text evidence="3">The sequence shown here is derived from an EMBL/GenBank/DDBJ whole genome shotgun (WGS) entry which is preliminary data.</text>
</comment>
<evidence type="ECO:0000313" key="3">
    <source>
        <dbReference type="EMBL" id="MFC4534003.1"/>
    </source>
</evidence>
<dbReference type="InterPro" id="IPR047738">
    <property type="entry name" value="SAV_2336-like_N"/>
</dbReference>
<dbReference type="InterPro" id="IPR035897">
    <property type="entry name" value="Toll_tir_struct_dom_sf"/>
</dbReference>